<dbReference type="Pfam" id="PF07282">
    <property type="entry name" value="Cas12f1-like_TNB"/>
    <property type="match status" value="1"/>
</dbReference>
<dbReference type="NCBIfam" id="TIGR01766">
    <property type="entry name" value="IS200/IS605 family accessory protein TnpB-like domain"/>
    <property type="match status" value="1"/>
</dbReference>
<comment type="caution">
    <text evidence="3">The sequence shown here is derived from an EMBL/GenBank/DDBJ whole genome shotgun (WGS) entry which is preliminary data.</text>
</comment>
<dbReference type="EMBL" id="AMCI01001201">
    <property type="protein sequence ID" value="EJX06316.1"/>
    <property type="molecule type" value="Genomic_DNA"/>
</dbReference>
<keyword evidence="1" id="KW-0238">DNA-binding</keyword>
<sequence>MVGFARKFKNPNFESIQDTMQNFLYSTKYGFGDSLSSVSYNQHQMDVDVVGAVSAVTKISHTMPQRVERIVVKPGHTHYDVCHRLCSVARKLGNQAVYIQRQKIFAKEPWLNRVKLDQAVRLTSAELYKSMPSAASAQRQTQIIHEQFVSWHEAKKAFLADPSKFKAMPRLPGYSKKYRTFVIGRNGYKIVDGELILTDKNKVSFPALKIRSCDNQPFNAKTNETVIGDVRIVPHGNAFFIELTYKVNYSATILLDSIRACLVDIGLRNIVTLASTASGIRPVVVKGGMLKSINAMYNKDVASLQSHGKKAHRRSKIMKRTCRINDLMHKVSRFVVWFCLQNDLGTIIIGHNEGWKQNINLGKVNNQNFVNIPFNRLIHMICYKAEEYGIKVIVREESYTSRQSALDFDQLPNYGDKNANQVPSSGKRNGGLFIRSNGQKINADVNGCLNIGRKELGDGWLKKLVETDEGCLMQPVTVQIG</sequence>
<evidence type="ECO:0000313" key="3">
    <source>
        <dbReference type="EMBL" id="EJX06316.1"/>
    </source>
</evidence>
<gene>
    <name evidence="3" type="ORF">EVA_05575</name>
</gene>
<organism evidence="3">
    <name type="scientific">gut metagenome</name>
    <dbReference type="NCBI Taxonomy" id="749906"/>
    <lineage>
        <taxon>unclassified sequences</taxon>
        <taxon>metagenomes</taxon>
        <taxon>organismal metagenomes</taxon>
    </lineage>
</organism>
<evidence type="ECO:0000259" key="2">
    <source>
        <dbReference type="Pfam" id="PF07282"/>
    </source>
</evidence>
<proteinExistence type="predicted"/>
<evidence type="ECO:0000256" key="1">
    <source>
        <dbReference type="ARBA" id="ARBA00023125"/>
    </source>
</evidence>
<dbReference type="GO" id="GO:0003677">
    <property type="term" value="F:DNA binding"/>
    <property type="evidence" value="ECO:0007669"/>
    <property type="project" value="UniProtKB-KW"/>
</dbReference>
<accession>J9D164</accession>
<protein>
    <submittedName>
        <fullName evidence="3">Transposase, IS605 OrfB family</fullName>
    </submittedName>
</protein>
<feature type="domain" description="Cas12f1-like TNB" evidence="2">
    <location>
        <begin position="374"/>
        <end position="451"/>
    </location>
</feature>
<dbReference type="NCBIfam" id="NF040570">
    <property type="entry name" value="guided_TnpB"/>
    <property type="match status" value="1"/>
</dbReference>
<dbReference type="InterPro" id="IPR010095">
    <property type="entry name" value="Cas12f1-like_TNB"/>
</dbReference>
<name>J9D164_9ZZZZ</name>
<reference evidence="3" key="1">
    <citation type="journal article" date="2012" name="PLoS ONE">
        <title>Gene sets for utilization of primary and secondary nutrition supplies in the distal gut of endangered iberian lynx.</title>
        <authorList>
            <person name="Alcaide M."/>
            <person name="Messina E."/>
            <person name="Richter M."/>
            <person name="Bargiela R."/>
            <person name="Peplies J."/>
            <person name="Huws S.A."/>
            <person name="Newbold C.J."/>
            <person name="Golyshin P.N."/>
            <person name="Simon M.A."/>
            <person name="Lopez G."/>
            <person name="Yakimov M.M."/>
            <person name="Ferrer M."/>
        </authorList>
    </citation>
    <scope>NUCLEOTIDE SEQUENCE</scope>
</reference>
<dbReference type="AlphaFoldDB" id="J9D164"/>